<evidence type="ECO:0000313" key="6">
    <source>
        <dbReference type="EMBL" id="MFD2531195.1"/>
    </source>
</evidence>
<dbReference type="RefSeq" id="WP_390297778.1">
    <property type="nucleotide sequence ID" value="NZ_JBHULI010000002.1"/>
</dbReference>
<dbReference type="Gene3D" id="3.30.70.1070">
    <property type="entry name" value="Sporulation related repeat"/>
    <property type="match status" value="1"/>
</dbReference>
<feature type="region of interest" description="Disordered" evidence="3">
    <location>
        <begin position="325"/>
        <end position="402"/>
    </location>
</feature>
<feature type="compositionally biased region" description="Polar residues" evidence="3">
    <location>
        <begin position="385"/>
        <end position="398"/>
    </location>
</feature>
<keyword evidence="4" id="KW-0812">Transmembrane</keyword>
<evidence type="ECO:0000313" key="7">
    <source>
        <dbReference type="Proteomes" id="UP001597460"/>
    </source>
</evidence>
<feature type="compositionally biased region" description="Acidic residues" evidence="3">
    <location>
        <begin position="205"/>
        <end position="242"/>
    </location>
</feature>
<dbReference type="InterPro" id="IPR010992">
    <property type="entry name" value="IHF-like_DNA-bd_dom_sf"/>
</dbReference>
<accession>A0ABW5JFK1</accession>
<proteinExistence type="predicted"/>
<dbReference type="Pfam" id="PF05036">
    <property type="entry name" value="SPOR"/>
    <property type="match status" value="1"/>
</dbReference>
<comment type="caution">
    <text evidence="6">The sequence shown here is derived from an EMBL/GenBank/DDBJ whole genome shotgun (WGS) entry which is preliminary data.</text>
</comment>
<gene>
    <name evidence="6" type="ORF">ACFSVN_01910</name>
</gene>
<dbReference type="PROSITE" id="PS51724">
    <property type="entry name" value="SPOR"/>
    <property type="match status" value="1"/>
</dbReference>
<feature type="compositionally biased region" description="Basic and acidic residues" evidence="3">
    <location>
        <begin position="112"/>
        <end position="134"/>
    </location>
</feature>
<feature type="compositionally biased region" description="Acidic residues" evidence="3">
    <location>
        <begin position="359"/>
        <end position="381"/>
    </location>
</feature>
<dbReference type="Proteomes" id="UP001597460">
    <property type="component" value="Unassembled WGS sequence"/>
</dbReference>
<feature type="transmembrane region" description="Helical" evidence="4">
    <location>
        <begin position="293"/>
        <end position="316"/>
    </location>
</feature>
<name>A0ABW5JFK1_9BACT</name>
<keyword evidence="4" id="KW-0472">Membrane</keyword>
<sequence>MHIDHSKLVELLVETAGLEKEKVESQLMELVDEIRAAIEEGDAYEVDGLGVFSGIGNNVIFIPSDELSTEINYKYVGMEPIEMDDAISGEEQIPQEKDPSPEETDLDDEGSEKDPEEEKPGPDKWGIDTYKDDTAENMFSGLLGKQEEPEDTEKEPAEEDPFNALFEQEDEEESDDSLLNDLTEAEDDSDYVEEEALKAELDAQSSDDDDEEFDDPFEALAAENEEEDEDDNLEESAEEEEVIPVIKNLSSEGAKKKKEKAKEEEEEEKTEPKDPKKDKTKFKPSSEPKSQPVMLWVLLIILILGGGTYALGYYGIVNIPGVTPQPQMASSTTQTTSPATQPEETTPQEQQVPEPQSETPDEEPQADNPAEEPAQEQEQESPDQVSTDRQAPANQPTYGMNGVPVAAANNGYTIVIYSLSRESSAESRRNELSEQGYRVLVATVPSQQYGTLWRVSLGQFRTMRDAALAAEDLESPFSENYFITKIQ</sequence>
<keyword evidence="2" id="KW-0175">Coiled coil</keyword>
<dbReference type="InterPro" id="IPR007730">
    <property type="entry name" value="SPOR-like_dom"/>
</dbReference>
<keyword evidence="1" id="KW-0238">DNA-binding</keyword>
<dbReference type="InterPro" id="IPR036680">
    <property type="entry name" value="SPOR-like_sf"/>
</dbReference>
<dbReference type="EMBL" id="JBHULI010000002">
    <property type="protein sequence ID" value="MFD2531195.1"/>
    <property type="molecule type" value="Genomic_DNA"/>
</dbReference>
<keyword evidence="4" id="KW-1133">Transmembrane helix</keyword>
<organism evidence="6 7">
    <name type="scientific">Gracilimonas halophila</name>
    <dbReference type="NCBI Taxonomy" id="1834464"/>
    <lineage>
        <taxon>Bacteria</taxon>
        <taxon>Pseudomonadati</taxon>
        <taxon>Balneolota</taxon>
        <taxon>Balneolia</taxon>
        <taxon>Balneolales</taxon>
        <taxon>Balneolaceae</taxon>
        <taxon>Gracilimonas</taxon>
    </lineage>
</organism>
<evidence type="ECO:0000256" key="3">
    <source>
        <dbReference type="SAM" id="MobiDB-lite"/>
    </source>
</evidence>
<feature type="region of interest" description="Disordered" evidence="3">
    <location>
        <begin position="91"/>
        <end position="290"/>
    </location>
</feature>
<feature type="compositionally biased region" description="Acidic residues" evidence="3">
    <location>
        <begin position="101"/>
        <end position="111"/>
    </location>
</feature>
<evidence type="ECO:0000259" key="5">
    <source>
        <dbReference type="PROSITE" id="PS51724"/>
    </source>
</evidence>
<feature type="compositionally biased region" description="Acidic residues" evidence="3">
    <location>
        <begin position="148"/>
        <end position="194"/>
    </location>
</feature>
<feature type="compositionally biased region" description="Low complexity" evidence="3">
    <location>
        <begin position="325"/>
        <end position="358"/>
    </location>
</feature>
<evidence type="ECO:0000256" key="4">
    <source>
        <dbReference type="SAM" id="Phobius"/>
    </source>
</evidence>
<dbReference type="SUPFAM" id="SSF110997">
    <property type="entry name" value="Sporulation related repeat"/>
    <property type="match status" value="1"/>
</dbReference>
<evidence type="ECO:0000256" key="2">
    <source>
        <dbReference type="SAM" id="Coils"/>
    </source>
</evidence>
<feature type="domain" description="SPOR" evidence="5">
    <location>
        <begin position="406"/>
        <end position="487"/>
    </location>
</feature>
<dbReference type="SUPFAM" id="SSF47729">
    <property type="entry name" value="IHF-like DNA-binding proteins"/>
    <property type="match status" value="1"/>
</dbReference>
<feature type="coiled-coil region" evidence="2">
    <location>
        <begin position="13"/>
        <end position="40"/>
    </location>
</feature>
<keyword evidence="7" id="KW-1185">Reference proteome</keyword>
<protein>
    <submittedName>
        <fullName evidence="6">SPOR domain-containing protein</fullName>
    </submittedName>
</protein>
<evidence type="ECO:0000256" key="1">
    <source>
        <dbReference type="ARBA" id="ARBA00023125"/>
    </source>
</evidence>
<reference evidence="7" key="1">
    <citation type="journal article" date="2019" name="Int. J. Syst. Evol. Microbiol.">
        <title>The Global Catalogue of Microorganisms (GCM) 10K type strain sequencing project: providing services to taxonomists for standard genome sequencing and annotation.</title>
        <authorList>
            <consortium name="The Broad Institute Genomics Platform"/>
            <consortium name="The Broad Institute Genome Sequencing Center for Infectious Disease"/>
            <person name="Wu L."/>
            <person name="Ma J."/>
        </authorList>
    </citation>
    <scope>NUCLEOTIDE SEQUENCE [LARGE SCALE GENOMIC DNA]</scope>
    <source>
        <strain evidence="7">KCTC 52042</strain>
    </source>
</reference>